<reference evidence="6" key="1">
    <citation type="journal article" date="2019" name="Sci. Rep.">
        <title>Draft genome of Tanacetum cinerariifolium, the natural source of mosquito coil.</title>
        <authorList>
            <person name="Yamashiro T."/>
            <person name="Shiraishi A."/>
            <person name="Satake H."/>
            <person name="Nakayama K."/>
        </authorList>
    </citation>
    <scope>NUCLEOTIDE SEQUENCE</scope>
</reference>
<keyword evidence="2" id="KW-0378">Hydrolase</keyword>
<dbReference type="PANTHER" id="PTHR47959">
    <property type="entry name" value="ATP-DEPENDENT RNA HELICASE RHLE-RELATED"/>
    <property type="match status" value="1"/>
</dbReference>
<feature type="non-terminal residue" evidence="6">
    <location>
        <position position="1"/>
    </location>
</feature>
<dbReference type="Pfam" id="PF00270">
    <property type="entry name" value="DEAD"/>
    <property type="match status" value="1"/>
</dbReference>
<protein>
    <submittedName>
        <fullName evidence="6">DEAD-box ATP-dependent RNA helicase 28</fullName>
    </submittedName>
</protein>
<organism evidence="6">
    <name type="scientific">Tanacetum cinerariifolium</name>
    <name type="common">Dalmatian daisy</name>
    <name type="synonym">Chrysanthemum cinerariifolium</name>
    <dbReference type="NCBI Taxonomy" id="118510"/>
    <lineage>
        <taxon>Eukaryota</taxon>
        <taxon>Viridiplantae</taxon>
        <taxon>Streptophyta</taxon>
        <taxon>Embryophyta</taxon>
        <taxon>Tracheophyta</taxon>
        <taxon>Spermatophyta</taxon>
        <taxon>Magnoliopsida</taxon>
        <taxon>eudicotyledons</taxon>
        <taxon>Gunneridae</taxon>
        <taxon>Pentapetalae</taxon>
        <taxon>asterids</taxon>
        <taxon>campanulids</taxon>
        <taxon>Asterales</taxon>
        <taxon>Asteraceae</taxon>
        <taxon>Asteroideae</taxon>
        <taxon>Anthemideae</taxon>
        <taxon>Anthemidinae</taxon>
        <taxon>Tanacetum</taxon>
    </lineage>
</organism>
<dbReference type="GO" id="GO:0005829">
    <property type="term" value="C:cytosol"/>
    <property type="evidence" value="ECO:0007669"/>
    <property type="project" value="TreeGrafter"/>
</dbReference>
<evidence type="ECO:0000313" key="6">
    <source>
        <dbReference type="EMBL" id="GFD56288.1"/>
    </source>
</evidence>
<evidence type="ECO:0000259" key="5">
    <source>
        <dbReference type="PROSITE" id="PS51192"/>
    </source>
</evidence>
<dbReference type="Gene3D" id="3.40.50.300">
    <property type="entry name" value="P-loop containing nucleotide triphosphate hydrolases"/>
    <property type="match status" value="1"/>
</dbReference>
<dbReference type="SUPFAM" id="SSF52540">
    <property type="entry name" value="P-loop containing nucleoside triphosphate hydrolases"/>
    <property type="match status" value="1"/>
</dbReference>
<dbReference type="PANTHER" id="PTHR47959:SF1">
    <property type="entry name" value="ATP-DEPENDENT RNA HELICASE DBPA"/>
    <property type="match status" value="1"/>
</dbReference>
<evidence type="ECO:0000256" key="3">
    <source>
        <dbReference type="ARBA" id="ARBA00022806"/>
    </source>
</evidence>
<feature type="domain" description="Helicase ATP-binding" evidence="5">
    <location>
        <begin position="1"/>
        <end position="91"/>
    </location>
</feature>
<dbReference type="InterPro" id="IPR027417">
    <property type="entry name" value="P-loop_NTPase"/>
</dbReference>
<dbReference type="InterPro" id="IPR000629">
    <property type="entry name" value="RNA-helicase_DEAD-box_CS"/>
</dbReference>
<dbReference type="GO" id="GO:0003724">
    <property type="term" value="F:RNA helicase activity"/>
    <property type="evidence" value="ECO:0007669"/>
    <property type="project" value="TreeGrafter"/>
</dbReference>
<dbReference type="GO" id="GO:0005524">
    <property type="term" value="F:ATP binding"/>
    <property type="evidence" value="ECO:0007669"/>
    <property type="project" value="UniProtKB-KW"/>
</dbReference>
<gene>
    <name evidence="6" type="ORF">Tci_928257</name>
</gene>
<dbReference type="GO" id="GO:0003676">
    <property type="term" value="F:nucleic acid binding"/>
    <property type="evidence" value="ECO:0007669"/>
    <property type="project" value="InterPro"/>
</dbReference>
<keyword evidence="1" id="KW-0547">Nucleotide-binding</keyword>
<comment type="caution">
    <text evidence="6">The sequence shown here is derived from an EMBL/GenBank/DDBJ whole genome shotgun (WGS) entry which is preliminary data.</text>
</comment>
<dbReference type="InterPro" id="IPR014001">
    <property type="entry name" value="Helicase_ATP-bd"/>
</dbReference>
<proteinExistence type="predicted"/>
<evidence type="ECO:0000256" key="2">
    <source>
        <dbReference type="ARBA" id="ARBA00022801"/>
    </source>
</evidence>
<dbReference type="PROSITE" id="PS51192">
    <property type="entry name" value="HELICASE_ATP_BIND_1"/>
    <property type="match status" value="1"/>
</dbReference>
<dbReference type="GO" id="GO:0016787">
    <property type="term" value="F:hydrolase activity"/>
    <property type="evidence" value="ECO:0007669"/>
    <property type="project" value="UniProtKB-KW"/>
</dbReference>
<feature type="non-terminal residue" evidence="6">
    <location>
        <position position="91"/>
    </location>
</feature>
<dbReference type="PROSITE" id="PS00039">
    <property type="entry name" value="DEAD_ATP_HELICASE"/>
    <property type="match status" value="1"/>
</dbReference>
<sequence>PTTRVAILMPTRELAVQCYNVATKIASFTDITFAQMVGGFSMREQEAVLKTRPDVVIATPGRFIDHMTNSASFQVEHLEILVLDEADRMLE</sequence>
<dbReference type="EMBL" id="BKCJ011827727">
    <property type="protein sequence ID" value="GFD56288.1"/>
    <property type="molecule type" value="Genomic_DNA"/>
</dbReference>
<evidence type="ECO:0000256" key="4">
    <source>
        <dbReference type="ARBA" id="ARBA00022840"/>
    </source>
</evidence>
<keyword evidence="3 6" id="KW-0347">Helicase</keyword>
<name>A0A699XE66_TANCI</name>
<dbReference type="InterPro" id="IPR050079">
    <property type="entry name" value="DEAD_box_RNA_helicase"/>
</dbReference>
<keyword evidence="4" id="KW-0067">ATP-binding</keyword>
<dbReference type="AlphaFoldDB" id="A0A699XE66"/>
<accession>A0A699XE66</accession>
<evidence type="ECO:0000256" key="1">
    <source>
        <dbReference type="ARBA" id="ARBA00022741"/>
    </source>
</evidence>
<dbReference type="InterPro" id="IPR011545">
    <property type="entry name" value="DEAD/DEAH_box_helicase_dom"/>
</dbReference>